<dbReference type="AlphaFoldDB" id="W1F775"/>
<evidence type="ECO:0000313" key="1">
    <source>
        <dbReference type="EMBL" id="CDL29640.1"/>
    </source>
</evidence>
<comment type="caution">
    <text evidence="1">The sequence shown here is derived from an EMBL/GenBank/DDBJ whole genome shotgun (WGS) entry which is preliminary data.</text>
</comment>
<proteinExistence type="predicted"/>
<protein>
    <submittedName>
        <fullName evidence="1">Uncharacterized protein</fullName>
    </submittedName>
</protein>
<sequence length="51" mass="5635">MFIVCSLQQPAGFFKGQTWQARIKFAAIAIADINQQIALQRAACKKASSTY</sequence>
<evidence type="ECO:0000313" key="2">
    <source>
        <dbReference type="Proteomes" id="UP000019199"/>
    </source>
</evidence>
<name>W1F775_ECOLX</name>
<organism evidence="1 2">
    <name type="scientific">Escherichia coli ISC7</name>
    <dbReference type="NCBI Taxonomy" id="1432555"/>
    <lineage>
        <taxon>Bacteria</taxon>
        <taxon>Pseudomonadati</taxon>
        <taxon>Pseudomonadota</taxon>
        <taxon>Gammaproteobacteria</taxon>
        <taxon>Enterobacterales</taxon>
        <taxon>Enterobacteriaceae</taxon>
        <taxon>Escherichia</taxon>
    </lineage>
</organism>
<reference evidence="1 2" key="1">
    <citation type="submission" date="2013-10" db="EMBL/GenBank/DDBJ databases">
        <title>Antibiotic resistance diversity of beta-lactamase producers in the General Hospital Vienna.</title>
        <authorList>
            <person name="Barisic I."/>
            <person name="Mitteregger D."/>
            <person name="Hirschl A.M."/>
            <person name="Noehammer C."/>
            <person name="Wiesinger-Mayr H."/>
        </authorList>
    </citation>
    <scope>NUCLEOTIDE SEQUENCE [LARGE SCALE GENOMIC DNA]</scope>
    <source>
        <strain evidence="1 2">ISC7</strain>
    </source>
</reference>
<dbReference type="EMBL" id="CBWN010000161">
    <property type="protein sequence ID" value="CDL29640.1"/>
    <property type="molecule type" value="Genomic_DNA"/>
</dbReference>
<dbReference type="Proteomes" id="UP000019199">
    <property type="component" value="Unassembled WGS sequence"/>
</dbReference>
<accession>W1F775</accession>